<evidence type="ECO:0000259" key="1">
    <source>
        <dbReference type="PROSITE" id="PS50206"/>
    </source>
</evidence>
<dbReference type="InterPro" id="IPR050229">
    <property type="entry name" value="GlpE_sulfurtransferase"/>
</dbReference>
<gene>
    <name evidence="2" type="ORF">LCY76_04255</name>
</gene>
<dbReference type="SUPFAM" id="SSF64307">
    <property type="entry name" value="SirA-like"/>
    <property type="match status" value="1"/>
</dbReference>
<reference evidence="2" key="1">
    <citation type="submission" date="2021-09" db="EMBL/GenBank/DDBJ databases">
        <title>Genome analysis of Fictibacillus sp. KIGAM418 isolated from marine sediment.</title>
        <authorList>
            <person name="Seo M.-J."/>
            <person name="Cho E.-S."/>
            <person name="Hwang C.Y."/>
        </authorList>
    </citation>
    <scope>NUCLEOTIDE SEQUENCE</scope>
    <source>
        <strain evidence="2">KIGAM418</strain>
    </source>
</reference>
<dbReference type="PROSITE" id="PS50206">
    <property type="entry name" value="RHODANESE_3"/>
    <property type="match status" value="1"/>
</dbReference>
<dbReference type="InterPro" id="IPR001763">
    <property type="entry name" value="Rhodanese-like_dom"/>
</dbReference>
<organism evidence="2 3">
    <name type="scientific">Fictibacillus marinisediminis</name>
    <dbReference type="NCBI Taxonomy" id="2878389"/>
    <lineage>
        <taxon>Bacteria</taxon>
        <taxon>Bacillati</taxon>
        <taxon>Bacillota</taxon>
        <taxon>Bacilli</taxon>
        <taxon>Bacillales</taxon>
        <taxon>Fictibacillaceae</taxon>
        <taxon>Fictibacillus</taxon>
    </lineage>
</organism>
<dbReference type="Gene3D" id="3.40.250.10">
    <property type="entry name" value="Rhodanese-like domain"/>
    <property type="match status" value="1"/>
</dbReference>
<dbReference type="Proteomes" id="UP001139011">
    <property type="component" value="Unassembled WGS sequence"/>
</dbReference>
<dbReference type="PANTHER" id="PTHR43031">
    <property type="entry name" value="FAD-DEPENDENT OXIDOREDUCTASE"/>
    <property type="match status" value="1"/>
</dbReference>
<name>A0A9X1X9T1_9BACL</name>
<dbReference type="PROSITE" id="PS01148">
    <property type="entry name" value="UPF0033"/>
    <property type="match status" value="1"/>
</dbReference>
<protein>
    <submittedName>
        <fullName evidence="2">Sulfurtransferase TusA family protein</fullName>
    </submittedName>
</protein>
<dbReference type="InterPro" id="IPR036873">
    <property type="entry name" value="Rhodanese-like_dom_sf"/>
</dbReference>
<evidence type="ECO:0000313" key="2">
    <source>
        <dbReference type="EMBL" id="MCK6255815.1"/>
    </source>
</evidence>
<dbReference type="SUPFAM" id="SSF52821">
    <property type="entry name" value="Rhodanese/Cell cycle control phosphatase"/>
    <property type="match status" value="1"/>
</dbReference>
<keyword evidence="3" id="KW-1185">Reference proteome</keyword>
<feature type="domain" description="Rhodanese" evidence="1">
    <location>
        <begin position="103"/>
        <end position="188"/>
    </location>
</feature>
<dbReference type="Gene3D" id="3.30.110.40">
    <property type="entry name" value="TusA-like domain"/>
    <property type="match status" value="1"/>
</dbReference>
<dbReference type="Pfam" id="PF00581">
    <property type="entry name" value="Rhodanese"/>
    <property type="match status" value="1"/>
</dbReference>
<comment type="caution">
    <text evidence="2">The sequence shown here is derived from an EMBL/GenBank/DDBJ whole genome shotgun (WGS) entry which is preliminary data.</text>
</comment>
<proteinExistence type="predicted"/>
<evidence type="ECO:0000313" key="3">
    <source>
        <dbReference type="Proteomes" id="UP001139011"/>
    </source>
</evidence>
<dbReference type="SMART" id="SM00450">
    <property type="entry name" value="RHOD"/>
    <property type="match status" value="1"/>
</dbReference>
<sequence>MMMVKANVTLDAKGMACPMPIVKTKKAISSLEAGEVIEVLATDKGSKADMKAWATSTGHQYLGTIDENGVLKHYIRKASGEEAEEKRYPHVITNEDLSKLLDEKKNIMVLDVRETAEYAFGHIPKAISIPLGDLNDRLNELKQDAEIYVVCRTGNRSDLAAQQLTAAGFNIVTNVVPGMSNWEGPVEKSVEAKFLEG</sequence>
<dbReference type="Pfam" id="PF01206">
    <property type="entry name" value="TusA"/>
    <property type="match status" value="1"/>
</dbReference>
<dbReference type="InterPro" id="IPR036868">
    <property type="entry name" value="TusA-like_sf"/>
</dbReference>
<dbReference type="EMBL" id="JAIWJX010000002">
    <property type="protein sequence ID" value="MCK6255815.1"/>
    <property type="molecule type" value="Genomic_DNA"/>
</dbReference>
<accession>A0A9X1X9T1</accession>
<dbReference type="InterPro" id="IPR001455">
    <property type="entry name" value="TusA-like"/>
</dbReference>
<dbReference type="CDD" id="cd00291">
    <property type="entry name" value="SirA_YedF_YeeD"/>
    <property type="match status" value="1"/>
</dbReference>
<dbReference type="PANTHER" id="PTHR43031:SF16">
    <property type="entry name" value="OXIDOREDUCTASE"/>
    <property type="match status" value="1"/>
</dbReference>
<dbReference type="AlphaFoldDB" id="A0A9X1X9T1"/>
<dbReference type="CDD" id="cd00158">
    <property type="entry name" value="RHOD"/>
    <property type="match status" value="1"/>
</dbReference>